<keyword evidence="6" id="KW-0831">Ubiquinone biosynthesis</keyword>
<protein>
    <submittedName>
        <fullName evidence="14">Ubiquinone biosynthesis regulatory protein kinase UbiB</fullName>
    </submittedName>
</protein>
<evidence type="ECO:0000313" key="14">
    <source>
        <dbReference type="EMBL" id="MBM0104312.1"/>
    </source>
</evidence>
<keyword evidence="5" id="KW-0808">Transferase</keyword>
<evidence type="ECO:0000256" key="2">
    <source>
        <dbReference type="ARBA" id="ARBA00009670"/>
    </source>
</evidence>
<keyword evidence="3" id="KW-1003">Cell membrane</keyword>
<keyword evidence="4" id="KW-0997">Cell inner membrane</keyword>
<dbReference type="PANTHER" id="PTHR10566:SF113">
    <property type="entry name" value="PROTEIN ACTIVITY OF BC1 COMPLEX KINASE 7, CHLOROPLASTIC"/>
    <property type="match status" value="1"/>
</dbReference>
<evidence type="ECO:0000259" key="13">
    <source>
        <dbReference type="Pfam" id="PF03109"/>
    </source>
</evidence>
<comment type="caution">
    <text evidence="14">The sequence shown here is derived from an EMBL/GenBank/DDBJ whole genome shotgun (WGS) entry which is preliminary data.</text>
</comment>
<evidence type="ECO:0000256" key="4">
    <source>
        <dbReference type="ARBA" id="ARBA00022519"/>
    </source>
</evidence>
<name>A0ABS1WTP5_9GAMM</name>
<dbReference type="InterPro" id="IPR050154">
    <property type="entry name" value="UbiB_kinase"/>
</dbReference>
<evidence type="ECO:0000256" key="5">
    <source>
        <dbReference type="ARBA" id="ARBA00022679"/>
    </source>
</evidence>
<evidence type="ECO:0000256" key="10">
    <source>
        <dbReference type="ARBA" id="ARBA00022840"/>
    </source>
</evidence>
<evidence type="ECO:0000256" key="7">
    <source>
        <dbReference type="ARBA" id="ARBA00022692"/>
    </source>
</evidence>
<keyword evidence="10" id="KW-0067">ATP-binding</keyword>
<evidence type="ECO:0000256" key="3">
    <source>
        <dbReference type="ARBA" id="ARBA00022475"/>
    </source>
</evidence>
<keyword evidence="15" id="KW-1185">Reference proteome</keyword>
<comment type="pathway">
    <text evidence="1">Cofactor biosynthesis; ubiquinone biosynthesis [regulation].</text>
</comment>
<keyword evidence="14" id="KW-0830">Ubiquinone</keyword>
<gene>
    <name evidence="14" type="primary">ubiB</name>
    <name evidence="14" type="ORF">JM946_06120</name>
</gene>
<dbReference type="Pfam" id="PF03109">
    <property type="entry name" value="ABC1"/>
    <property type="match status" value="1"/>
</dbReference>
<evidence type="ECO:0000256" key="12">
    <source>
        <dbReference type="ARBA" id="ARBA00023136"/>
    </source>
</evidence>
<evidence type="ECO:0000256" key="9">
    <source>
        <dbReference type="ARBA" id="ARBA00022777"/>
    </source>
</evidence>
<comment type="similarity">
    <text evidence="2">Belongs to the protein kinase superfamily. ADCK protein kinase family.</text>
</comment>
<evidence type="ECO:0000313" key="15">
    <source>
        <dbReference type="Proteomes" id="UP000661077"/>
    </source>
</evidence>
<dbReference type="RefSeq" id="WP_203166268.1">
    <property type="nucleotide sequence ID" value="NZ_JAEVLS010000001.1"/>
</dbReference>
<dbReference type="NCBIfam" id="NF003404">
    <property type="entry name" value="PRK04750.1"/>
    <property type="match status" value="1"/>
</dbReference>
<proteinExistence type="inferred from homology"/>
<evidence type="ECO:0000256" key="11">
    <source>
        <dbReference type="ARBA" id="ARBA00022989"/>
    </source>
</evidence>
<accession>A0ABS1WTP5</accession>
<keyword evidence="11" id="KW-1133">Transmembrane helix</keyword>
<dbReference type="EMBL" id="JAEVLS010000001">
    <property type="protein sequence ID" value="MBM0104312.1"/>
    <property type="molecule type" value="Genomic_DNA"/>
</dbReference>
<dbReference type="InterPro" id="IPR011009">
    <property type="entry name" value="Kinase-like_dom_sf"/>
</dbReference>
<evidence type="ECO:0000256" key="1">
    <source>
        <dbReference type="ARBA" id="ARBA00005020"/>
    </source>
</evidence>
<organism evidence="14 15">
    <name type="scientific">Steroidobacter gossypii</name>
    <dbReference type="NCBI Taxonomy" id="2805490"/>
    <lineage>
        <taxon>Bacteria</taxon>
        <taxon>Pseudomonadati</taxon>
        <taxon>Pseudomonadota</taxon>
        <taxon>Gammaproteobacteria</taxon>
        <taxon>Steroidobacterales</taxon>
        <taxon>Steroidobacteraceae</taxon>
        <taxon>Steroidobacter</taxon>
    </lineage>
</organism>
<dbReference type="InterPro" id="IPR010232">
    <property type="entry name" value="UbiB"/>
</dbReference>
<dbReference type="InterPro" id="IPR045308">
    <property type="entry name" value="UbiB_bact"/>
</dbReference>
<keyword evidence="7" id="KW-0812">Transmembrane</keyword>
<evidence type="ECO:0000256" key="8">
    <source>
        <dbReference type="ARBA" id="ARBA00022741"/>
    </source>
</evidence>
<feature type="domain" description="ABC1 atypical kinase-like" evidence="13">
    <location>
        <begin position="93"/>
        <end position="342"/>
    </location>
</feature>
<keyword evidence="9" id="KW-0418">Kinase</keyword>
<sequence>MRLRVLSRLLQIQRVLVRHRLDEIILATHLFRPVRFAFYLSPNTWFRRKASLTRGERLRLALEELGPIFMKFGQTLSTRRDLLPRDIADELEKLQDRVPPFSKEAARAIVEAAYERPTSDVFARFDTEPLAAATIAQVHGAQLKDGKEVVVKIVRPGIRQLIQRDVEVLYALADLANRYWRDAPRLRPVELVREYEKTIIDELDLKREAANAAQLRRNFAGSRLLYVPEVYWDYTRHNVMVMERVQGVLINDVEELQRRGANIQRLAENGVEIFFTQAFRHNFFHADMHPGNIFVLLDNPDQPRYAAVDFGIVGTLAPRDQHYLAENFLAFFEHDYRRIAQLHIDSGWIPAHVRVDELESAVRTVCEPIANKPLREISFGQVLISLFEAAQRFDAQMQPQLMLIQKTLLQIEGVGRQLYPDLDLWKTAQPLLRQWMAERWSVRALVRDVRKQLPDMLQAIHQLPPLVGNAIQRASDGRFSVPVDNKEIERLQITIREDGRRRDVTLVTAIGALSGIILIATGSGPEWLGYTMLGASLVGLLTLRK</sequence>
<dbReference type="InterPro" id="IPR004147">
    <property type="entry name" value="ABC1_dom"/>
</dbReference>
<evidence type="ECO:0000256" key="6">
    <source>
        <dbReference type="ARBA" id="ARBA00022688"/>
    </source>
</evidence>
<dbReference type="Proteomes" id="UP000661077">
    <property type="component" value="Unassembled WGS sequence"/>
</dbReference>
<keyword evidence="12" id="KW-0472">Membrane</keyword>
<reference evidence="14 15" key="1">
    <citation type="journal article" date="2021" name="Int. J. Syst. Evol. Microbiol.">
        <title>Steroidobacter gossypii sp. nov., isolated from soil of cotton cropping field.</title>
        <authorList>
            <person name="Huang R."/>
            <person name="Yang S."/>
            <person name="Zhen C."/>
            <person name="Liu W."/>
        </authorList>
    </citation>
    <scope>NUCLEOTIDE SEQUENCE [LARGE SCALE GENOMIC DNA]</scope>
    <source>
        <strain evidence="14 15">S1-65</strain>
    </source>
</reference>
<dbReference type="CDD" id="cd13972">
    <property type="entry name" value="UbiB"/>
    <property type="match status" value="1"/>
</dbReference>
<dbReference type="NCBIfam" id="TIGR01982">
    <property type="entry name" value="UbiB"/>
    <property type="match status" value="1"/>
</dbReference>
<keyword evidence="8" id="KW-0547">Nucleotide-binding</keyword>
<dbReference type="PANTHER" id="PTHR10566">
    <property type="entry name" value="CHAPERONE-ACTIVITY OF BC1 COMPLEX CABC1 -RELATED"/>
    <property type="match status" value="1"/>
</dbReference>
<dbReference type="SUPFAM" id="SSF56112">
    <property type="entry name" value="Protein kinase-like (PK-like)"/>
    <property type="match status" value="1"/>
</dbReference>